<dbReference type="AlphaFoldDB" id="A0A646KUQ2"/>
<dbReference type="PROSITE" id="PS50231">
    <property type="entry name" value="RICIN_B_LECTIN"/>
    <property type="match status" value="1"/>
</dbReference>
<dbReference type="SUPFAM" id="SSF50370">
    <property type="entry name" value="Ricin B-like lectins"/>
    <property type="match status" value="1"/>
</dbReference>
<evidence type="ECO:0000256" key="1">
    <source>
        <dbReference type="SAM" id="MobiDB-lite"/>
    </source>
</evidence>
<dbReference type="Pfam" id="PF14200">
    <property type="entry name" value="RicinB_lectin_2"/>
    <property type="match status" value="1"/>
</dbReference>
<dbReference type="InterPro" id="IPR035992">
    <property type="entry name" value="Ricin_B-like_lectins"/>
</dbReference>
<dbReference type="InterPro" id="IPR011042">
    <property type="entry name" value="6-blade_b-propeller_TolB-like"/>
</dbReference>
<dbReference type="EMBL" id="VCLA01000204">
    <property type="protein sequence ID" value="MQT05581.1"/>
    <property type="molecule type" value="Genomic_DNA"/>
</dbReference>
<name>A0A646KUQ2_STRJU</name>
<gene>
    <name evidence="3" type="ORF">FF041_37470</name>
</gene>
<proteinExistence type="predicted"/>
<sequence>MSRSQWSAQRPLGRPFWRGFLMTAPHTGRSGGAIAILTALFSLAALLGLAAAPPVRAAEVAGAGAGAGAGGRAGEINIIATHSGRCLETENSSLQPGAPVLQADCTGQAGAVWRLQESAAGGGSVNVVNANSGSCMEMQNSSGATGTLVRQATCTGQAGTSFLVEDRTTHVWLKPLTSTPAKCLEVAGGSPFPRVSVRLAECTGQSGIAFHQRQPRIGNDPASEPAPPDTGMERLSLTPGGAQITEGIGNIPQHTNSVSANGRYVAFEALSAQLVTGDANGQGDVFVRDRVTGATELVSVSSNGAQGDKGSKAPSISADGRYVAFQSDASTLAPGDTNNATDVFLRDRQTGVTELVSRSGAGQLGSHASAAPSITPDGRHLAFESSAANLVTGDTNGVSDVFLRDLGTGSVERVSVSSSGAQGNGPSVGADVTPDGRQIAFASQAGNLVSGDTGQFFDAFVRDRQSGTTERVSPAHGGGSADRDSGEPAISADGRYVAFSSNAGDLVPNQYNDGLNDVFLRDRQSATTQRVSFGHDGYESLMSSYSPTITDDGRYVAFTSWSETLVPDDTNGSDDAFVWDRQTRTTVRASVNSRYVQGNGFTIATEISANGQYLAFHSSASNLVTGDTNSGYDVFLTPRPRT</sequence>
<dbReference type="CDD" id="cd00161">
    <property type="entry name" value="beta-trefoil_Ricin-like"/>
    <property type="match status" value="1"/>
</dbReference>
<comment type="caution">
    <text evidence="3">The sequence shown here is derived from an EMBL/GenBank/DDBJ whole genome shotgun (WGS) entry which is preliminary data.</text>
</comment>
<organism evidence="3 4">
    <name type="scientific">Streptomyces jumonjinensis</name>
    <dbReference type="NCBI Taxonomy" id="1945"/>
    <lineage>
        <taxon>Bacteria</taxon>
        <taxon>Bacillati</taxon>
        <taxon>Actinomycetota</taxon>
        <taxon>Actinomycetes</taxon>
        <taxon>Kitasatosporales</taxon>
        <taxon>Streptomycetaceae</taxon>
        <taxon>Streptomyces</taxon>
    </lineage>
</organism>
<protein>
    <recommendedName>
        <fullName evidence="2">Ricin B lectin domain-containing protein</fullName>
    </recommendedName>
</protein>
<evidence type="ECO:0000313" key="3">
    <source>
        <dbReference type="EMBL" id="MQT05581.1"/>
    </source>
</evidence>
<dbReference type="Pfam" id="PF07676">
    <property type="entry name" value="PD40"/>
    <property type="match status" value="4"/>
</dbReference>
<feature type="region of interest" description="Disordered" evidence="1">
    <location>
        <begin position="465"/>
        <end position="489"/>
    </location>
</feature>
<dbReference type="SUPFAM" id="SSF82171">
    <property type="entry name" value="DPP6 N-terminal domain-like"/>
    <property type="match status" value="1"/>
</dbReference>
<feature type="domain" description="Ricin B lectin" evidence="2">
    <location>
        <begin position="72"/>
        <end position="151"/>
    </location>
</feature>
<dbReference type="Gene3D" id="2.80.10.50">
    <property type="match status" value="1"/>
</dbReference>
<evidence type="ECO:0000313" key="4">
    <source>
        <dbReference type="Proteomes" id="UP000419138"/>
    </source>
</evidence>
<dbReference type="OrthoDB" id="39703at2"/>
<accession>A0A646KUQ2</accession>
<dbReference type="Gene3D" id="2.120.10.30">
    <property type="entry name" value="TolB, C-terminal domain"/>
    <property type="match status" value="2"/>
</dbReference>
<reference evidence="3 4" key="1">
    <citation type="submission" date="2019-05" db="EMBL/GenBank/DDBJ databases">
        <title>Comparative genomics and metabolomics analyses of clavulanic acid producing Streptomyces species provides insight into specialized metabolism and evolution of beta-lactam biosynthetic gene clusters.</title>
        <authorList>
            <person name="Moore M.A."/>
            <person name="Cruz-Morales P."/>
            <person name="Barona Gomez F."/>
            <person name="Kapil T."/>
        </authorList>
    </citation>
    <scope>NUCLEOTIDE SEQUENCE [LARGE SCALE GENOMIC DNA]</scope>
    <source>
        <strain evidence="3 4">NRRL 5741</strain>
    </source>
</reference>
<keyword evidence="4" id="KW-1185">Reference proteome</keyword>
<evidence type="ECO:0000259" key="2">
    <source>
        <dbReference type="Pfam" id="PF14200"/>
    </source>
</evidence>
<dbReference type="Proteomes" id="UP000419138">
    <property type="component" value="Unassembled WGS sequence"/>
</dbReference>
<dbReference type="InterPro" id="IPR011659">
    <property type="entry name" value="WD40"/>
</dbReference>
<dbReference type="InterPro" id="IPR000772">
    <property type="entry name" value="Ricin_B_lectin"/>
</dbReference>